<dbReference type="KEGG" id="tet:TTHERM_00077520"/>
<dbReference type="Pfam" id="PF00027">
    <property type="entry name" value="cNMP_binding"/>
    <property type="match status" value="1"/>
</dbReference>
<dbReference type="PROSITE" id="PS50042">
    <property type="entry name" value="CNMP_BINDING_3"/>
    <property type="match status" value="1"/>
</dbReference>
<keyword evidence="2" id="KW-0472">Membrane</keyword>
<proteinExistence type="predicted"/>
<feature type="transmembrane region" description="Helical" evidence="2">
    <location>
        <begin position="20"/>
        <end position="48"/>
    </location>
</feature>
<feature type="domain" description="Cyclic nucleotide-binding" evidence="3">
    <location>
        <begin position="205"/>
        <end position="310"/>
    </location>
</feature>
<dbReference type="HOGENOM" id="CLU_616106_0_0_1"/>
<dbReference type="SMART" id="SM00100">
    <property type="entry name" value="cNMP"/>
    <property type="match status" value="1"/>
</dbReference>
<dbReference type="Proteomes" id="UP000009168">
    <property type="component" value="Unassembled WGS sequence"/>
</dbReference>
<dbReference type="CDD" id="cd00038">
    <property type="entry name" value="CAP_ED"/>
    <property type="match status" value="1"/>
</dbReference>
<evidence type="ECO:0000313" key="4">
    <source>
        <dbReference type="EMBL" id="EAR95448.2"/>
    </source>
</evidence>
<evidence type="ECO:0000313" key="5">
    <source>
        <dbReference type="Proteomes" id="UP000009168"/>
    </source>
</evidence>
<dbReference type="GO" id="GO:0003254">
    <property type="term" value="P:regulation of membrane depolarization"/>
    <property type="evidence" value="ECO:0007669"/>
    <property type="project" value="TreeGrafter"/>
</dbReference>
<feature type="transmembrane region" description="Helical" evidence="2">
    <location>
        <begin position="68"/>
        <end position="87"/>
    </location>
</feature>
<organism evidence="4 5">
    <name type="scientific">Tetrahymena thermophila (strain SB210)</name>
    <dbReference type="NCBI Taxonomy" id="312017"/>
    <lineage>
        <taxon>Eukaryota</taxon>
        <taxon>Sar</taxon>
        <taxon>Alveolata</taxon>
        <taxon>Ciliophora</taxon>
        <taxon>Intramacronucleata</taxon>
        <taxon>Oligohymenophorea</taxon>
        <taxon>Hymenostomatida</taxon>
        <taxon>Tetrahymenina</taxon>
        <taxon>Tetrahymenidae</taxon>
        <taxon>Tetrahymena</taxon>
    </lineage>
</organism>
<dbReference type="GO" id="GO:0035725">
    <property type="term" value="P:sodium ion transmembrane transport"/>
    <property type="evidence" value="ECO:0007669"/>
    <property type="project" value="TreeGrafter"/>
</dbReference>
<dbReference type="SUPFAM" id="SSF51206">
    <property type="entry name" value="cAMP-binding domain-like"/>
    <property type="match status" value="1"/>
</dbReference>
<dbReference type="RefSeq" id="XP_001015693.2">
    <property type="nucleotide sequence ID" value="XM_001015693.2"/>
</dbReference>
<dbReference type="InterPro" id="IPR014710">
    <property type="entry name" value="RmlC-like_jellyroll"/>
</dbReference>
<keyword evidence="2" id="KW-1133">Transmembrane helix</keyword>
<sequence>MSQDMNQIQNQFCKRIKRYYLIQIFNLIFKMFMIAHTIGCLWYLIGLYEQKVLNVQTWFDQMFEPTNVWWQLYIYSFYWSLQLMIMGSNTANSIIQISFTIFVTFITAITFGYILNVIGMILEELDSNEISKRHDINVINEYMRQKNISMDLQTQINLDLNYFYEKNIKQNQQDVENAVSNLSSEIRMKLKLEQNLQVLKKISFFEKNFSKESLLEYASTLEEITYYPNQTILLKDKSEDSIIYIDSGKVEVTKYCKNNQNDSHYSQIFLEGQYFGQQNFFTGNTNEFHCISQGFTKIVKLNRQTFVNIIQNEERDYEIFCQIRDNIQFYDNLKELGDKCTNCSSRCHSALKCPRVYFDRFSVFQKCGILESKLQSRSSKKRRKYKLNSLNINIHINYVALEYINGLQSKYLESILKTETKIGEEEISFRLLSDQNSQNTGNILKGEQKNNEDIIQTDQIKQSYFQKIKLYTQQSMDGSNFLSQHSYDKYLDEQIQSSKMQYLSKITKQLSRQSNNEPEQNSVIEIDSSNQQSEEGICKLEEDYNEEQNLNKNKEQFNQKQLALKFKKKITSQSLDQKFVSFFDQNGNSYEQKDTNVLSPYQLFQSSLSNNFPWNFEMQKDYKFYFVYGNLKYQLIRIQKAQIKNLKRKMKKKKIL</sequence>
<keyword evidence="2" id="KW-0812">Transmembrane</keyword>
<dbReference type="EMBL" id="GG662704">
    <property type="protein sequence ID" value="EAR95448.2"/>
    <property type="molecule type" value="Genomic_DNA"/>
</dbReference>
<dbReference type="InterPro" id="IPR018490">
    <property type="entry name" value="cNMP-bd_dom_sf"/>
</dbReference>
<dbReference type="InterPro" id="IPR051413">
    <property type="entry name" value="K/Na_HCN_channel"/>
</dbReference>
<evidence type="ECO:0000259" key="3">
    <source>
        <dbReference type="PROSITE" id="PS50042"/>
    </source>
</evidence>
<dbReference type="AlphaFoldDB" id="Q23G12"/>
<evidence type="ECO:0000256" key="2">
    <source>
        <dbReference type="SAM" id="Phobius"/>
    </source>
</evidence>
<gene>
    <name evidence="4" type="ORF">TTHERM_00077520</name>
</gene>
<dbReference type="PANTHER" id="PTHR45689:SF5">
    <property type="entry name" value="I[[H]] CHANNEL, ISOFORM E"/>
    <property type="match status" value="1"/>
</dbReference>
<keyword evidence="5" id="KW-1185">Reference proteome</keyword>
<dbReference type="SUPFAM" id="SSF81324">
    <property type="entry name" value="Voltage-gated potassium channels"/>
    <property type="match status" value="1"/>
</dbReference>
<dbReference type="GO" id="GO:0098855">
    <property type="term" value="C:HCN channel complex"/>
    <property type="evidence" value="ECO:0007669"/>
    <property type="project" value="TreeGrafter"/>
</dbReference>
<dbReference type="GeneID" id="7839009"/>
<dbReference type="InParanoid" id="Q23G12"/>
<name>Q23G12_TETTS</name>
<feature type="region of interest" description="Disordered" evidence="1">
    <location>
        <begin position="509"/>
        <end position="530"/>
    </location>
</feature>
<protein>
    <submittedName>
        <fullName evidence="4">Cyclic nucleotide-binding domain protein</fullName>
    </submittedName>
</protein>
<evidence type="ECO:0000256" key="1">
    <source>
        <dbReference type="SAM" id="MobiDB-lite"/>
    </source>
</evidence>
<dbReference type="Gene3D" id="1.10.287.70">
    <property type="match status" value="1"/>
</dbReference>
<reference evidence="5" key="1">
    <citation type="journal article" date="2006" name="PLoS Biol.">
        <title>Macronuclear genome sequence of the ciliate Tetrahymena thermophila, a model eukaryote.</title>
        <authorList>
            <person name="Eisen J.A."/>
            <person name="Coyne R.S."/>
            <person name="Wu M."/>
            <person name="Wu D."/>
            <person name="Thiagarajan M."/>
            <person name="Wortman J.R."/>
            <person name="Badger J.H."/>
            <person name="Ren Q."/>
            <person name="Amedeo P."/>
            <person name="Jones K.M."/>
            <person name="Tallon L.J."/>
            <person name="Delcher A.L."/>
            <person name="Salzberg S.L."/>
            <person name="Silva J.C."/>
            <person name="Haas B.J."/>
            <person name="Majoros W.H."/>
            <person name="Farzad M."/>
            <person name="Carlton J.M."/>
            <person name="Smith R.K. Jr."/>
            <person name="Garg J."/>
            <person name="Pearlman R.E."/>
            <person name="Karrer K.M."/>
            <person name="Sun L."/>
            <person name="Manning G."/>
            <person name="Elde N.C."/>
            <person name="Turkewitz A.P."/>
            <person name="Asai D.J."/>
            <person name="Wilkes D.E."/>
            <person name="Wang Y."/>
            <person name="Cai H."/>
            <person name="Collins K."/>
            <person name="Stewart B.A."/>
            <person name="Lee S.R."/>
            <person name="Wilamowska K."/>
            <person name="Weinberg Z."/>
            <person name="Ruzzo W.L."/>
            <person name="Wloga D."/>
            <person name="Gaertig J."/>
            <person name="Frankel J."/>
            <person name="Tsao C.-C."/>
            <person name="Gorovsky M.A."/>
            <person name="Keeling P.J."/>
            <person name="Waller R.F."/>
            <person name="Patron N.J."/>
            <person name="Cherry J.M."/>
            <person name="Stover N.A."/>
            <person name="Krieger C.J."/>
            <person name="del Toro C."/>
            <person name="Ryder H.F."/>
            <person name="Williamson S.C."/>
            <person name="Barbeau R.A."/>
            <person name="Hamilton E.P."/>
            <person name="Orias E."/>
        </authorList>
    </citation>
    <scope>NUCLEOTIDE SEQUENCE [LARGE SCALE GENOMIC DNA]</scope>
    <source>
        <strain evidence="5">SB210</strain>
    </source>
</reference>
<feature type="transmembrane region" description="Helical" evidence="2">
    <location>
        <begin position="99"/>
        <end position="122"/>
    </location>
</feature>
<dbReference type="Gene3D" id="2.60.120.10">
    <property type="entry name" value="Jelly Rolls"/>
    <property type="match status" value="1"/>
</dbReference>
<dbReference type="GO" id="GO:0005249">
    <property type="term" value="F:voltage-gated potassium channel activity"/>
    <property type="evidence" value="ECO:0007669"/>
    <property type="project" value="TreeGrafter"/>
</dbReference>
<dbReference type="PANTHER" id="PTHR45689">
    <property type="entry name" value="I[[H]] CHANNEL, ISOFORM E"/>
    <property type="match status" value="1"/>
</dbReference>
<dbReference type="InterPro" id="IPR000595">
    <property type="entry name" value="cNMP-bd_dom"/>
</dbReference>
<accession>Q23G12</accession>
<dbReference type="OrthoDB" id="421226at2759"/>